<accession>A0A1A9V8F8</accession>
<organism evidence="1 2">
    <name type="scientific">Glossina austeni</name>
    <name type="common">Savannah tsetse fly</name>
    <dbReference type="NCBI Taxonomy" id="7395"/>
    <lineage>
        <taxon>Eukaryota</taxon>
        <taxon>Metazoa</taxon>
        <taxon>Ecdysozoa</taxon>
        <taxon>Arthropoda</taxon>
        <taxon>Hexapoda</taxon>
        <taxon>Insecta</taxon>
        <taxon>Pterygota</taxon>
        <taxon>Neoptera</taxon>
        <taxon>Endopterygota</taxon>
        <taxon>Diptera</taxon>
        <taxon>Brachycera</taxon>
        <taxon>Muscomorpha</taxon>
        <taxon>Hippoboscoidea</taxon>
        <taxon>Glossinidae</taxon>
        <taxon>Glossina</taxon>
    </lineage>
</organism>
<dbReference type="Proteomes" id="UP000078200">
    <property type="component" value="Unassembled WGS sequence"/>
</dbReference>
<dbReference type="VEuPathDB" id="VectorBase:GAUT029195"/>
<evidence type="ECO:0000313" key="2">
    <source>
        <dbReference type="Proteomes" id="UP000078200"/>
    </source>
</evidence>
<dbReference type="AlphaFoldDB" id="A0A1A9V8F8"/>
<name>A0A1A9V8F8_GLOAU</name>
<keyword evidence="2" id="KW-1185">Reference proteome</keyword>
<proteinExistence type="predicted"/>
<sequence length="242" mass="25380">MIAPCSAQATGSALSQWNDSILLCPGSKLCNRTPRLNASSPLGKCKVANQVGDGDLAIMSASCASVNASVGSIFDTSPTKSSGSFSVRLSIVGESFPFDTTKSTIVVSDVGTEVPFIRIRPPSDEFLNKAYSRGSSGSNEIIVGYYASSGSVAKRGAKFTKQIATKNNTLAAGYSAGKAVSSLHALVIGSISKALAEMITFMVICNGWNEILLVQFRILIILLVIDQIVTSAFPENNPSNTK</sequence>
<dbReference type="STRING" id="7395.A0A1A9V8F8"/>
<reference evidence="1" key="1">
    <citation type="submission" date="2020-05" db="UniProtKB">
        <authorList>
            <consortium name="EnsemblMetazoa"/>
        </authorList>
    </citation>
    <scope>IDENTIFICATION</scope>
    <source>
        <strain evidence="1">TTRI</strain>
    </source>
</reference>
<protein>
    <submittedName>
        <fullName evidence="1">Uncharacterized protein</fullName>
    </submittedName>
</protein>
<dbReference type="EnsemblMetazoa" id="GAUT029195-RA">
    <property type="protein sequence ID" value="GAUT029195-PA"/>
    <property type="gene ID" value="GAUT029195"/>
</dbReference>
<evidence type="ECO:0000313" key="1">
    <source>
        <dbReference type="EnsemblMetazoa" id="GAUT029195-PA"/>
    </source>
</evidence>